<name>A0ABN5YMQ0_9MYCO</name>
<evidence type="ECO:0000313" key="2">
    <source>
        <dbReference type="Proteomes" id="UP000465609"/>
    </source>
</evidence>
<evidence type="ECO:0008006" key="3">
    <source>
        <dbReference type="Google" id="ProtNLM"/>
    </source>
</evidence>
<dbReference type="Proteomes" id="UP000465609">
    <property type="component" value="Chromosome"/>
</dbReference>
<sequence length="331" mass="36543">MECVGEFFDDLDDLDASLGDAVDAHAVHARVPTADEAVAELEAAWDEVRAAGRAMPARRWWRERAYRRAAQRFNAANQQFQRAFDGIAEAAVGSIPGQWGLLSDSVESTLDAYVTGDISGELREHLKAIRDSVFEARIQAHAGDRSLETELTRQLAACLDLEPDNERARKLIHHLPACARPIPEVDVGAVPAELARGGSAPFDRRFFHYNDLLPDYSVPRFPVRTFTVSFAKSDTLELHDIVVNGMTGRGGWPPRPQGSGTAALEHLCRSADHYGLAIVGKIMPGDRTEESATRLAGWYGRYGFEVKQQRPGEHLWATIRRAPNLGPPQAK</sequence>
<accession>A0ABN5YMQ0</accession>
<organism evidence="1 2">
    <name type="scientific">Mycolicibacterium aubagnense</name>
    <dbReference type="NCBI Taxonomy" id="319707"/>
    <lineage>
        <taxon>Bacteria</taxon>
        <taxon>Bacillati</taxon>
        <taxon>Actinomycetota</taxon>
        <taxon>Actinomycetes</taxon>
        <taxon>Mycobacteriales</taxon>
        <taxon>Mycobacteriaceae</taxon>
        <taxon>Mycolicibacterium</taxon>
    </lineage>
</organism>
<reference evidence="1 2" key="1">
    <citation type="journal article" date="2019" name="Emerg. Microbes Infect.">
        <title>Comprehensive subspecies identification of 175 nontuberculous mycobacteria species based on 7547 genomic profiles.</title>
        <authorList>
            <person name="Matsumoto Y."/>
            <person name="Kinjo T."/>
            <person name="Motooka D."/>
            <person name="Nabeya D."/>
            <person name="Jung N."/>
            <person name="Uechi K."/>
            <person name="Horii T."/>
            <person name="Iida T."/>
            <person name="Fujita J."/>
            <person name="Nakamura S."/>
        </authorList>
    </citation>
    <scope>NUCLEOTIDE SEQUENCE [LARGE SCALE GENOMIC DNA]</scope>
    <source>
        <strain evidence="1 2">JCM 15296</strain>
    </source>
</reference>
<evidence type="ECO:0000313" key="1">
    <source>
        <dbReference type="EMBL" id="BBX82170.1"/>
    </source>
</evidence>
<proteinExistence type="predicted"/>
<dbReference type="EMBL" id="AP022577">
    <property type="protein sequence ID" value="BBX82170.1"/>
    <property type="molecule type" value="Genomic_DNA"/>
</dbReference>
<protein>
    <recommendedName>
        <fullName evidence="3">N-acetyltransferase domain-containing protein</fullName>
    </recommendedName>
</protein>
<gene>
    <name evidence="1" type="ORF">MAUB_00430</name>
</gene>
<keyword evidence="2" id="KW-1185">Reference proteome</keyword>